<organism evidence="1 2">
    <name type="scientific">Polarella glacialis</name>
    <name type="common">Dinoflagellate</name>
    <dbReference type="NCBI Taxonomy" id="89957"/>
    <lineage>
        <taxon>Eukaryota</taxon>
        <taxon>Sar</taxon>
        <taxon>Alveolata</taxon>
        <taxon>Dinophyceae</taxon>
        <taxon>Suessiales</taxon>
        <taxon>Suessiaceae</taxon>
        <taxon>Polarella</taxon>
    </lineage>
</organism>
<dbReference type="Proteomes" id="UP000654075">
    <property type="component" value="Unassembled WGS sequence"/>
</dbReference>
<sequence>MGVRQDQCSGPGIQVDGIAPRIARCRLRRPVHNDPVAWLGGVCHKRGFTDAFVLHVMPHEDLGLQVVHRLRTNMDCVQRVFADKLQSGAAFTGNKSVNQLGN</sequence>
<accession>A0A813FK52</accession>
<evidence type="ECO:0000313" key="1">
    <source>
        <dbReference type="EMBL" id="CAE8613813.1"/>
    </source>
</evidence>
<proteinExistence type="predicted"/>
<reference evidence="1" key="1">
    <citation type="submission" date="2021-02" db="EMBL/GenBank/DDBJ databases">
        <authorList>
            <person name="Dougan E. K."/>
            <person name="Rhodes N."/>
            <person name="Thang M."/>
            <person name="Chan C."/>
        </authorList>
    </citation>
    <scope>NUCLEOTIDE SEQUENCE</scope>
</reference>
<keyword evidence="2" id="KW-1185">Reference proteome</keyword>
<protein>
    <submittedName>
        <fullName evidence="1">Uncharacterized protein</fullName>
    </submittedName>
</protein>
<name>A0A813FK52_POLGL</name>
<dbReference type="EMBL" id="CAJNNV010025315">
    <property type="protein sequence ID" value="CAE8613813.1"/>
    <property type="molecule type" value="Genomic_DNA"/>
</dbReference>
<dbReference type="AlphaFoldDB" id="A0A813FK52"/>
<gene>
    <name evidence="1" type="ORF">PGLA1383_LOCUS31557</name>
</gene>
<comment type="caution">
    <text evidence="1">The sequence shown here is derived from an EMBL/GenBank/DDBJ whole genome shotgun (WGS) entry which is preliminary data.</text>
</comment>
<evidence type="ECO:0000313" key="2">
    <source>
        <dbReference type="Proteomes" id="UP000654075"/>
    </source>
</evidence>